<dbReference type="EMBL" id="KI632130">
    <property type="protein sequence ID" value="EYU24260.1"/>
    <property type="molecule type" value="Genomic_DNA"/>
</dbReference>
<feature type="non-terminal residue" evidence="6">
    <location>
        <position position="1"/>
    </location>
</feature>
<evidence type="ECO:0000256" key="3">
    <source>
        <dbReference type="RuleBase" id="RU361155"/>
    </source>
</evidence>
<proteinExistence type="inferred from homology"/>
<dbReference type="GO" id="GO:0008146">
    <property type="term" value="F:sulfotransferase activity"/>
    <property type="evidence" value="ECO:0000318"/>
    <property type="project" value="GO_Central"/>
</dbReference>
<evidence type="ECO:0000313" key="7">
    <source>
        <dbReference type="Proteomes" id="UP000030748"/>
    </source>
</evidence>
<dbReference type="GO" id="GO:0005737">
    <property type="term" value="C:cytoplasm"/>
    <property type="evidence" value="ECO:0000318"/>
    <property type="project" value="GO_Central"/>
</dbReference>
<name>A0A022Q8D8_ERYGU</name>
<protein>
    <recommendedName>
        <fullName evidence="3">Sulfotransferase</fullName>
        <ecNumber evidence="3">2.8.2.-</ecNumber>
    </recommendedName>
</protein>
<feature type="domain" description="Sulfotransferase" evidence="4">
    <location>
        <begin position="39"/>
        <end position="150"/>
    </location>
</feature>
<dbReference type="EC" id="2.8.2.-" evidence="3"/>
<evidence type="ECO:0000313" key="6">
    <source>
        <dbReference type="EMBL" id="EYU24261.1"/>
    </source>
</evidence>
<keyword evidence="2 3" id="KW-0808">Transferase</keyword>
<evidence type="ECO:0000313" key="5">
    <source>
        <dbReference type="EMBL" id="EYU24260.1"/>
    </source>
</evidence>
<dbReference type="SUPFAM" id="SSF52540">
    <property type="entry name" value="P-loop containing nucleoside triphosphate hydrolases"/>
    <property type="match status" value="1"/>
</dbReference>
<dbReference type="GO" id="GO:0051923">
    <property type="term" value="P:sulfation"/>
    <property type="evidence" value="ECO:0000318"/>
    <property type="project" value="GO_Central"/>
</dbReference>
<dbReference type="InterPro" id="IPR027417">
    <property type="entry name" value="P-loop_NTPase"/>
</dbReference>
<organism evidence="6 7">
    <name type="scientific">Erythranthe guttata</name>
    <name type="common">Yellow monkey flower</name>
    <name type="synonym">Mimulus guttatus</name>
    <dbReference type="NCBI Taxonomy" id="4155"/>
    <lineage>
        <taxon>Eukaryota</taxon>
        <taxon>Viridiplantae</taxon>
        <taxon>Streptophyta</taxon>
        <taxon>Embryophyta</taxon>
        <taxon>Tracheophyta</taxon>
        <taxon>Spermatophyta</taxon>
        <taxon>Magnoliopsida</taxon>
        <taxon>eudicotyledons</taxon>
        <taxon>Gunneridae</taxon>
        <taxon>Pentapetalae</taxon>
        <taxon>asterids</taxon>
        <taxon>lamiids</taxon>
        <taxon>Lamiales</taxon>
        <taxon>Phrymaceae</taxon>
        <taxon>Erythranthe</taxon>
    </lineage>
</organism>
<dbReference type="Pfam" id="PF00685">
    <property type="entry name" value="Sulfotransfer_1"/>
    <property type="match status" value="1"/>
</dbReference>
<evidence type="ECO:0000256" key="1">
    <source>
        <dbReference type="ARBA" id="ARBA00005771"/>
    </source>
</evidence>
<sequence length="180" mass="21349">DHKFHELLKKLEQQTSWDVVVFVKYQGFWCALYVFRQILSAQNLPMSILESECRIIYICRNPLDMFISYRHFSLENKFVKDANPLELDEAFDMFCTGIHIKGPFWDNVLGFWNAHLENPRKVLFLKYEDLKEDVGFNVKKIAEFLECPFTHCFNPNMRCCQKFSSLSECGFERPSYAVEC</sequence>
<dbReference type="Proteomes" id="UP000030748">
    <property type="component" value="Unassembled WGS sequence"/>
</dbReference>
<reference evidence="6 7" key="1">
    <citation type="journal article" date="2013" name="Proc. Natl. Acad. Sci. U.S.A.">
        <title>Fine-scale variation in meiotic recombination in Mimulus inferred from population shotgun sequencing.</title>
        <authorList>
            <person name="Hellsten U."/>
            <person name="Wright K.M."/>
            <person name="Jenkins J."/>
            <person name="Shu S."/>
            <person name="Yuan Y."/>
            <person name="Wessler S.R."/>
            <person name="Schmutz J."/>
            <person name="Willis J.H."/>
            <person name="Rokhsar D.S."/>
        </authorList>
    </citation>
    <scope>NUCLEOTIDE SEQUENCE [LARGE SCALE GENOMIC DNA]</scope>
    <source>
        <strain evidence="7">cv. DUN x IM62</strain>
    </source>
</reference>
<evidence type="ECO:0000259" key="4">
    <source>
        <dbReference type="Pfam" id="PF00685"/>
    </source>
</evidence>
<evidence type="ECO:0000256" key="2">
    <source>
        <dbReference type="ARBA" id="ARBA00022679"/>
    </source>
</evidence>
<dbReference type="Gene3D" id="3.40.50.300">
    <property type="entry name" value="P-loop containing nucleotide triphosphate hydrolases"/>
    <property type="match status" value="1"/>
</dbReference>
<comment type="similarity">
    <text evidence="1 3">Belongs to the sulfotransferase 1 family.</text>
</comment>
<dbReference type="InterPro" id="IPR000863">
    <property type="entry name" value="Sulfotransferase_dom"/>
</dbReference>
<dbReference type="EMBL" id="KI632130">
    <property type="protein sequence ID" value="EYU24261.1"/>
    <property type="molecule type" value="Genomic_DNA"/>
</dbReference>
<keyword evidence="7" id="KW-1185">Reference proteome</keyword>
<dbReference type="AlphaFoldDB" id="A0A022Q8D8"/>
<gene>
    <name evidence="5" type="ORF">MIMGU_mgv1a019817mg</name>
    <name evidence="6" type="ORF">MIMGU_mgv1a023800mg</name>
</gene>
<accession>A0A022Q8D8</accession>
<dbReference type="PANTHER" id="PTHR11783">
    <property type="entry name" value="SULFOTRANSFERASE SULT"/>
    <property type="match status" value="1"/>
</dbReference>